<accession>A0A1I1D505</accession>
<dbReference type="RefSeq" id="WP_074959629.1">
    <property type="nucleotide sequence ID" value="NZ_FOKQ01000001.1"/>
</dbReference>
<organism evidence="2 3">
    <name type="scientific">Ruminococcus albus</name>
    <dbReference type="NCBI Taxonomy" id="1264"/>
    <lineage>
        <taxon>Bacteria</taxon>
        <taxon>Bacillati</taxon>
        <taxon>Bacillota</taxon>
        <taxon>Clostridia</taxon>
        <taxon>Eubacteriales</taxon>
        <taxon>Oscillospiraceae</taxon>
        <taxon>Ruminococcus</taxon>
    </lineage>
</organism>
<keyword evidence="1" id="KW-0472">Membrane</keyword>
<feature type="transmembrane region" description="Helical" evidence="1">
    <location>
        <begin position="76"/>
        <end position="99"/>
    </location>
</feature>
<gene>
    <name evidence="2" type="ORF">SAMN02910406_00207</name>
</gene>
<name>A0A1I1D505_RUMAL</name>
<evidence type="ECO:0000313" key="2">
    <source>
        <dbReference type="EMBL" id="SFB67870.1"/>
    </source>
</evidence>
<keyword evidence="1" id="KW-1133">Transmembrane helix</keyword>
<evidence type="ECO:0000313" key="3">
    <source>
        <dbReference type="Proteomes" id="UP000182192"/>
    </source>
</evidence>
<sequence>MKQKIMSWRFIFTLFICSFLIIIISENSRSFQQESFNSCFGHSYKFDIISAESSLLSDNTRITVCDILTGANDPVFSVYCICGGSFVLSAALMISALICKMSAKVGIAHKSMIKYIHDQHGQSVDERYVFYKI</sequence>
<keyword evidence="1" id="KW-0812">Transmembrane</keyword>
<feature type="transmembrane region" description="Helical" evidence="1">
    <location>
        <begin position="7"/>
        <end position="25"/>
    </location>
</feature>
<proteinExistence type="predicted"/>
<evidence type="ECO:0000256" key="1">
    <source>
        <dbReference type="SAM" id="Phobius"/>
    </source>
</evidence>
<dbReference type="EMBL" id="FOKQ01000001">
    <property type="protein sequence ID" value="SFB67870.1"/>
    <property type="molecule type" value="Genomic_DNA"/>
</dbReference>
<protein>
    <submittedName>
        <fullName evidence="2">Uncharacterized protein</fullName>
    </submittedName>
</protein>
<dbReference type="AlphaFoldDB" id="A0A1I1D505"/>
<dbReference type="Proteomes" id="UP000182192">
    <property type="component" value="Unassembled WGS sequence"/>
</dbReference>
<reference evidence="2 3" key="1">
    <citation type="submission" date="2016-10" db="EMBL/GenBank/DDBJ databases">
        <authorList>
            <person name="de Groot N.N."/>
        </authorList>
    </citation>
    <scope>NUCLEOTIDE SEQUENCE [LARGE SCALE GENOMIC DNA]</scope>
    <source>
        <strain evidence="2 3">AR67</strain>
    </source>
</reference>